<dbReference type="Proteomes" id="UP000001055">
    <property type="component" value="Unassembled WGS sequence"/>
</dbReference>
<dbReference type="RefSeq" id="XP_001797968.1">
    <property type="nucleotide sequence ID" value="XM_001797916.1"/>
</dbReference>
<accession>Q0UKT0</accession>
<name>Q0UKT0_PHANO</name>
<organism evidence="2 3">
    <name type="scientific">Phaeosphaeria nodorum (strain SN15 / ATCC MYA-4574 / FGSC 10173)</name>
    <name type="common">Glume blotch fungus</name>
    <name type="synonym">Parastagonospora nodorum</name>
    <dbReference type="NCBI Taxonomy" id="321614"/>
    <lineage>
        <taxon>Eukaryota</taxon>
        <taxon>Fungi</taxon>
        <taxon>Dikarya</taxon>
        <taxon>Ascomycota</taxon>
        <taxon>Pezizomycotina</taxon>
        <taxon>Dothideomycetes</taxon>
        <taxon>Pleosporomycetidae</taxon>
        <taxon>Pleosporales</taxon>
        <taxon>Pleosporineae</taxon>
        <taxon>Phaeosphaeriaceae</taxon>
        <taxon>Parastagonospora</taxon>
    </lineage>
</organism>
<feature type="region of interest" description="Disordered" evidence="1">
    <location>
        <begin position="1"/>
        <end position="42"/>
    </location>
</feature>
<dbReference type="EMBL" id="CH445335">
    <property type="protein sequence ID" value="EAT85100.1"/>
    <property type="molecule type" value="Genomic_DNA"/>
</dbReference>
<dbReference type="InParanoid" id="Q0UKT0"/>
<reference evidence="3" key="1">
    <citation type="journal article" date="2007" name="Plant Cell">
        <title>Dothideomycete-plant interactions illuminated by genome sequencing and EST analysis of the wheat pathogen Stagonospora nodorum.</title>
        <authorList>
            <person name="Hane J.K."/>
            <person name="Lowe R.G."/>
            <person name="Solomon P.S."/>
            <person name="Tan K.C."/>
            <person name="Schoch C.L."/>
            <person name="Spatafora J.W."/>
            <person name="Crous P.W."/>
            <person name="Kodira C."/>
            <person name="Birren B.W."/>
            <person name="Galagan J.E."/>
            <person name="Torriani S.F."/>
            <person name="McDonald B.A."/>
            <person name="Oliver R.P."/>
        </authorList>
    </citation>
    <scope>NUCLEOTIDE SEQUENCE [LARGE SCALE GENOMIC DNA]</scope>
    <source>
        <strain evidence="3">SN15 / ATCC MYA-4574 / FGSC 10173</strain>
    </source>
</reference>
<protein>
    <submittedName>
        <fullName evidence="2">Uncharacterized protein</fullName>
    </submittedName>
</protein>
<dbReference type="AlphaFoldDB" id="Q0UKT0"/>
<evidence type="ECO:0000313" key="2">
    <source>
        <dbReference type="EMBL" id="EAT85100.1"/>
    </source>
</evidence>
<dbReference type="GeneID" id="5974861"/>
<proteinExistence type="predicted"/>
<gene>
    <name evidence="2" type="ORF">SNOG_07634</name>
</gene>
<sequence>MAARGAWRGRREEWPSDARRSMDVYGSRPSSRNARSCGPRLSHQPPLGLTAYSFNTRAAYPTGTSRSCVFNYQASDAELVQSNHSFQFPM</sequence>
<feature type="compositionally biased region" description="Basic and acidic residues" evidence="1">
    <location>
        <begin position="9"/>
        <end position="22"/>
    </location>
</feature>
<evidence type="ECO:0000256" key="1">
    <source>
        <dbReference type="SAM" id="MobiDB-lite"/>
    </source>
</evidence>
<dbReference type="KEGG" id="pno:SNOG_07634"/>
<evidence type="ECO:0000313" key="3">
    <source>
        <dbReference type="Proteomes" id="UP000001055"/>
    </source>
</evidence>